<accession>A0ACB8WNW2</accession>
<name>A0ACB8WNW2_9TELE</name>
<keyword evidence="2" id="KW-1185">Reference proteome</keyword>
<gene>
    <name evidence="1" type="ORF">L3Q82_024515</name>
</gene>
<dbReference type="Proteomes" id="UP000831701">
    <property type="component" value="Chromosome 7"/>
</dbReference>
<comment type="caution">
    <text evidence="1">The sequence shown here is derived from an EMBL/GenBank/DDBJ whole genome shotgun (WGS) entry which is preliminary data.</text>
</comment>
<organism evidence="1 2">
    <name type="scientific">Scortum barcoo</name>
    <name type="common">barcoo grunter</name>
    <dbReference type="NCBI Taxonomy" id="214431"/>
    <lineage>
        <taxon>Eukaryota</taxon>
        <taxon>Metazoa</taxon>
        <taxon>Chordata</taxon>
        <taxon>Craniata</taxon>
        <taxon>Vertebrata</taxon>
        <taxon>Euteleostomi</taxon>
        <taxon>Actinopterygii</taxon>
        <taxon>Neopterygii</taxon>
        <taxon>Teleostei</taxon>
        <taxon>Neoteleostei</taxon>
        <taxon>Acanthomorphata</taxon>
        <taxon>Eupercaria</taxon>
        <taxon>Centrarchiformes</taxon>
        <taxon>Terapontoidei</taxon>
        <taxon>Terapontidae</taxon>
        <taxon>Scortum</taxon>
    </lineage>
</organism>
<protein>
    <submittedName>
        <fullName evidence="1">Uncharacterized protein</fullName>
    </submittedName>
</protein>
<dbReference type="EMBL" id="CM041537">
    <property type="protein sequence ID" value="KAI3369672.1"/>
    <property type="molecule type" value="Genomic_DNA"/>
</dbReference>
<sequence>MDKRSYSAALPAAFLYFVLLGFTDGQFFPDENRPFFQSDRDKETGTNSLYVHSGCTFEESYSSCGYSVSLGTNGFTWEQVNSWEKPTIDPALPTGGIGCTKCVKWADVCVSDSSDSLRRDFHDADDAAAADDDDDDEDEVILPDNMLKFTCDHILTLFLPVFVPVGSFMVVNASGRASGQKAHLYMPTLKENDTHCIDFLYSLSSRDGASPGTLNVYIKVNGGAQGNPVWNASDTVTEGWVKAELAISTFWPNSYQVIFEAVSVQGHPGFIAIDDTYEFWLTLAVKYPTKVFKQCLYIVRVAGKAPHFLRLQNVEVNVGQNATFQCTAGGKWSQHDKLWLQQWNGKDTALMVTRVVNHRRFSATVSVGDTSQRSTSRYRCVIRSDGGSGVSNYADLIVKVFHIIFSSRFCVSCCSLLSPSRSTGVTNNGVTPPTPIAPPELLAVGATYLWIKPNANSIIGDGPIILKEVEYRTTSGNWAETHVVDAPTYKLWHLDPDVEYEIKVLLSRPGEGGTGPPGPPLVTRTKCAGELDTNYNTVSDEDKINFFSTTTTARVRSAEGLKVLDYCSRSTSVEGDPVHGPQNVNVVDVRARQLTIQWETFGYAVTRCHSYNLTVQYQYVFNQQEFAAEELIQTSSHYTLRGLRPFVTVRLRLVLANPEGSKESEEIVKQTEEDVPGSVPMESLQNTPYEEKIFMQWKAPNETNGVITLYEITYKALSSLDPSADLTTQRGRVFKLRNETHHLFVGLYPGTTYFFTLKASTNKGFGPPVTTRITTKIAAPMMPEYESEAPLNETETTITILLKPAQSRGAPISSYQLVVKEERKSKTRRAASEAPECFSAPVSFRNASILDSPYYIAAELPPSSLTVVQPFTVGDNKSYGGFWNPPLSPAKSYSIYFQAMSRANGETKINCVRLANKGMSTLPLTLTHCECRQVCVGASTQDSDAMEPEKQVDSTVKMAGVIAGILMFIIILLGVVLTFKRRKLAKKQKETASSSTQQREMGPVTTADKSTTKVSTLHKDDPFSTSNQDLNGFTSPSPCSFSVQGSKTLQSKSLLNSYYSVSKEPVPATTSIDSSQPSLAQPSLTLQSFPYGGCESVELSYQSGQFQAGQFQPAIRVADLLQHITQMKCGQGYGFKEEYEALAEGQTAPWETAKKDENLTATRIAMATSSLVSAPGAETLLQLEDAGPNLCAICPAEVSFNESLTDFVQLRARPAVGRDRTLRARCRQSLVLLDESVGANTLPRRHNPCLVATEKGRREEREKEEGEEMRGKEKMEASNISFSSFSLRLRSHHTRVRLQLLDGDPHSDYINANYIDGYHRPRHYIATQGPMQETVRDFWRMVWQENSASIVMVTNLVEVGRVKCVRYWPDETEVYGDIKVTLIETEPLAEYVIRTFTVQKIMNFKGSSRDPRAPSVPLHQLARPRRPLLRHRTARLHTTGQVPQPMPDAGPIVAHCSAGAGRTGCFIAVDIMLDMAENEGVVDIFNCIRELRSQRVNMVQTEEQYVFVHDAILEACLCGNTAIPVCEFRAIYYNISRLDPQTNSSQIKDEFQTLNIVTPRVRPEDCSVGLLPRNHDKNRSLDVLSADRCLPFLISVDGESSNYINAALMDSHKQPAAFIVTQHPLPNTMGDFWRLVFDYNCSSIVMLNEMDAAQLCMQYWPEKSSCCYGPIQVEFISADIDEDIINRIFRICNMARPQDGYRLVQHFQFIGWPAYRDTPLSKRSILQLVRRLAKWQEQYDGGDGRTVVHCLTGGGRSGTFCAICSINEMIQQQNIVDVFHTVKTLRNNKTNMVETMVRTHTHTHILSGDSDQTVFR</sequence>
<evidence type="ECO:0000313" key="1">
    <source>
        <dbReference type="EMBL" id="KAI3369672.1"/>
    </source>
</evidence>
<evidence type="ECO:0000313" key="2">
    <source>
        <dbReference type="Proteomes" id="UP000831701"/>
    </source>
</evidence>
<reference evidence="1" key="1">
    <citation type="submission" date="2022-04" db="EMBL/GenBank/DDBJ databases">
        <title>Jade perch genome.</title>
        <authorList>
            <person name="Chao B."/>
        </authorList>
    </citation>
    <scope>NUCLEOTIDE SEQUENCE</scope>
    <source>
        <strain evidence="1">CB-2022</strain>
    </source>
</reference>
<proteinExistence type="predicted"/>